<dbReference type="GO" id="GO:0004527">
    <property type="term" value="F:exonuclease activity"/>
    <property type="evidence" value="ECO:0007669"/>
    <property type="project" value="UniProtKB-KW"/>
</dbReference>
<dbReference type="GO" id="GO:0000725">
    <property type="term" value="P:recombinational repair"/>
    <property type="evidence" value="ECO:0007669"/>
    <property type="project" value="TreeGrafter"/>
</dbReference>
<dbReference type="EMBL" id="MFBS01000041">
    <property type="protein sequence ID" value="OGE08197.1"/>
    <property type="molecule type" value="Genomic_DNA"/>
</dbReference>
<dbReference type="InterPro" id="IPR027417">
    <property type="entry name" value="P-loop_NTPase"/>
</dbReference>
<keyword evidence="8 15" id="KW-0067">ATP-binding</keyword>
<evidence type="ECO:0000256" key="4">
    <source>
        <dbReference type="ARBA" id="ARBA00022763"/>
    </source>
</evidence>
<keyword evidence="11" id="KW-0413">Isomerase</keyword>
<keyword evidence="6 15" id="KW-0347">Helicase</keyword>
<gene>
    <name evidence="18" type="ORF">A3A60_03725</name>
</gene>
<keyword evidence="4" id="KW-0227">DNA damage</keyword>
<dbReference type="SUPFAM" id="SSF52540">
    <property type="entry name" value="P-loop containing nucleoside triphosphate hydrolases"/>
    <property type="match status" value="1"/>
</dbReference>
<evidence type="ECO:0000256" key="2">
    <source>
        <dbReference type="ARBA" id="ARBA00022722"/>
    </source>
</evidence>
<evidence type="ECO:0000256" key="14">
    <source>
        <dbReference type="ARBA" id="ARBA00048988"/>
    </source>
</evidence>
<evidence type="ECO:0000256" key="6">
    <source>
        <dbReference type="ARBA" id="ARBA00022806"/>
    </source>
</evidence>
<dbReference type="AlphaFoldDB" id="A0A1F5HVL9"/>
<protein>
    <recommendedName>
        <fullName evidence="13">DNA 3'-5' helicase</fullName>
        <ecNumber evidence="13">5.6.2.4</ecNumber>
    </recommendedName>
</protein>
<evidence type="ECO:0000256" key="5">
    <source>
        <dbReference type="ARBA" id="ARBA00022801"/>
    </source>
</evidence>
<keyword evidence="2" id="KW-0540">Nuclease</keyword>
<dbReference type="PANTHER" id="PTHR11070:SF55">
    <property type="entry name" value="DNA 3'-5' HELICASE"/>
    <property type="match status" value="1"/>
</dbReference>
<dbReference type="Gene3D" id="3.40.50.300">
    <property type="entry name" value="P-loop containing nucleotide triphosphate hydrolases"/>
    <property type="match status" value="2"/>
</dbReference>
<evidence type="ECO:0000259" key="16">
    <source>
        <dbReference type="PROSITE" id="PS51198"/>
    </source>
</evidence>
<keyword evidence="5 15" id="KW-0378">Hydrolase</keyword>
<keyword evidence="9" id="KW-0238">DNA-binding</keyword>
<dbReference type="Gene3D" id="1.10.10.160">
    <property type="match status" value="1"/>
</dbReference>
<evidence type="ECO:0000313" key="19">
    <source>
        <dbReference type="Proteomes" id="UP000179227"/>
    </source>
</evidence>
<dbReference type="STRING" id="1797729.A3A60_03725"/>
<name>A0A1F5HVL9_9BACT</name>
<keyword evidence="10" id="KW-0234">DNA repair</keyword>
<dbReference type="Pfam" id="PF13361">
    <property type="entry name" value="UvrD_C"/>
    <property type="match status" value="1"/>
</dbReference>
<comment type="caution">
    <text evidence="18">The sequence shown here is derived from an EMBL/GenBank/DDBJ whole genome shotgun (WGS) entry which is preliminary data.</text>
</comment>
<dbReference type="Proteomes" id="UP000179227">
    <property type="component" value="Unassembled WGS sequence"/>
</dbReference>
<dbReference type="Gene3D" id="1.10.486.10">
    <property type="entry name" value="PCRA, domain 4"/>
    <property type="match status" value="1"/>
</dbReference>
<keyword evidence="3 15" id="KW-0547">Nucleotide-binding</keyword>
<dbReference type="GO" id="GO:0043138">
    <property type="term" value="F:3'-5' DNA helicase activity"/>
    <property type="evidence" value="ECO:0007669"/>
    <property type="project" value="UniProtKB-EC"/>
</dbReference>
<dbReference type="InterPro" id="IPR014016">
    <property type="entry name" value="UvrD-like_ATP-bd"/>
</dbReference>
<feature type="domain" description="UvrD-like helicase ATP-binding" evidence="16">
    <location>
        <begin position="6"/>
        <end position="305"/>
    </location>
</feature>
<feature type="domain" description="UvrD-like helicase C-terminal" evidence="17">
    <location>
        <begin position="306"/>
        <end position="650"/>
    </location>
</feature>
<evidence type="ECO:0000256" key="10">
    <source>
        <dbReference type="ARBA" id="ARBA00023204"/>
    </source>
</evidence>
<dbReference type="InterPro" id="IPR000212">
    <property type="entry name" value="DNA_helicase_UvrD/REP"/>
</dbReference>
<dbReference type="PROSITE" id="PS51198">
    <property type="entry name" value="UVRD_HELICASE_ATP_BIND"/>
    <property type="match status" value="1"/>
</dbReference>
<dbReference type="GO" id="GO:0005829">
    <property type="term" value="C:cytosol"/>
    <property type="evidence" value="ECO:0007669"/>
    <property type="project" value="TreeGrafter"/>
</dbReference>
<comment type="catalytic activity">
    <reaction evidence="14">
        <text>ATP + H2O = ADP + phosphate + H(+)</text>
        <dbReference type="Rhea" id="RHEA:13065"/>
        <dbReference type="ChEBI" id="CHEBI:15377"/>
        <dbReference type="ChEBI" id="CHEBI:15378"/>
        <dbReference type="ChEBI" id="CHEBI:30616"/>
        <dbReference type="ChEBI" id="CHEBI:43474"/>
        <dbReference type="ChEBI" id="CHEBI:456216"/>
        <dbReference type="EC" id="5.6.2.4"/>
    </reaction>
</comment>
<dbReference type="PANTHER" id="PTHR11070">
    <property type="entry name" value="UVRD / RECB / PCRA DNA HELICASE FAMILY MEMBER"/>
    <property type="match status" value="1"/>
</dbReference>
<sequence>MSNILSDLNFEQRQAVTTTEGPLLIIAGAGTGKTAVIARRIAYIIEKKLAKPSEILALTFTDKAAGEMEERVDVLVPYGFIDTWISTFHAFGDRILRDNALDIGLSPDFKVLSRPQQVLFFQQNLFRFQLEYFRPLSNPTKFISAILSFFSRLKDENIDPAEFKKFAISNKQKAKSKEDRIEAQKYLELAETFEKYEKYKDEAGFLDFGDQVVKTIELFKKRPKILSEYQKKFKYILVDEYQDTNFAQNELVKILASSHKNICVVGDDDQSIYKFRGAAISNILEFKKTYPKAKQVVLTQNYRSTQLILDSAYRLIGHNDPDRLEVKNNIVKKLKSFKQKAGLPPQEIFADTLSEEADLVAAEIEKLMNRRPNAESQKAYSYRDFAILVRANAQADHFLRALNMRGIPHKFVGSSGLYRQEEVRLLISFLSAVCNFENSLNLYNLLTSDIYQMSPEDAIKLTSYAKRKTRPLYYVLKNLESIVPPHISHPGAKQSEAIESRSYRSLRSLQDDKSNNLEILEKSRAIIEKVLADIDEAINLSRKQNVGKIAYNFLKKSGYLTKLDRSDSIDAQIKIQNIAKFFDKIKEFSDVARPASPEGSAFGGRAKVETVSQFIDYLETIRAAGDDPATVQFDPELDAVNIMTVHGAKGLEFPIVFLVNLIADRFPARSRSEAIELPQAVIRETLPEGDWHMQEERRLFYVGMTRAKDLLYFSHSRDIGSTRVKKISPFVLEALDKPKSDIQAFKLSPLEKIEKFAPVAKSPASAQQVLFDVDVLKLTQGAIDDYLTCAFKYRYIHILKIPILRHHSIVYGSALHIAVAAYLRSKKTGRALSLAQMLEVFENAWDSEGFLSVEHEEKRKAQGKLALISFYKRESKIKELPSLIEAGFKFSLEGVTIIGRYDRVDVRPGTKVTIIDYKSSENIDQDRANSQAKESTQLAIYALSYFKAHKIIPQRVGLNFLETGIEGWYEPKVADLEKTEKLILQTAEKIRRDVKNNHFVANPKYFGREPACVYCAYNSICPFSLAKVI</sequence>
<comment type="similarity">
    <text evidence="1">Belongs to the helicase family. UvrD subfamily.</text>
</comment>
<evidence type="ECO:0000313" key="18">
    <source>
        <dbReference type="EMBL" id="OGE08197.1"/>
    </source>
</evidence>
<reference evidence="18 19" key="1">
    <citation type="journal article" date="2016" name="Nat. Commun.">
        <title>Thousands of microbial genomes shed light on interconnected biogeochemical processes in an aquifer system.</title>
        <authorList>
            <person name="Anantharaman K."/>
            <person name="Brown C.T."/>
            <person name="Hug L.A."/>
            <person name="Sharon I."/>
            <person name="Castelle C.J."/>
            <person name="Probst A.J."/>
            <person name="Thomas B.C."/>
            <person name="Singh A."/>
            <person name="Wilkins M.J."/>
            <person name="Karaoz U."/>
            <person name="Brodie E.L."/>
            <person name="Williams K.H."/>
            <person name="Hubbard S.S."/>
            <person name="Banfield J.F."/>
        </authorList>
    </citation>
    <scope>NUCLEOTIDE SEQUENCE [LARGE SCALE GENOMIC DNA]</scope>
</reference>
<evidence type="ECO:0000256" key="8">
    <source>
        <dbReference type="ARBA" id="ARBA00022840"/>
    </source>
</evidence>
<dbReference type="CDD" id="cd17932">
    <property type="entry name" value="DEXQc_UvrD"/>
    <property type="match status" value="1"/>
</dbReference>
<evidence type="ECO:0000256" key="15">
    <source>
        <dbReference type="PROSITE-ProRule" id="PRU00560"/>
    </source>
</evidence>
<evidence type="ECO:0000256" key="11">
    <source>
        <dbReference type="ARBA" id="ARBA00023235"/>
    </source>
</evidence>
<dbReference type="GO" id="GO:0005524">
    <property type="term" value="F:ATP binding"/>
    <property type="evidence" value="ECO:0007669"/>
    <property type="project" value="UniProtKB-UniRule"/>
</dbReference>
<keyword evidence="7" id="KW-0269">Exonuclease</keyword>
<evidence type="ECO:0000256" key="1">
    <source>
        <dbReference type="ARBA" id="ARBA00009922"/>
    </source>
</evidence>
<dbReference type="InterPro" id="IPR038726">
    <property type="entry name" value="PDDEXK_AddAB-type"/>
</dbReference>
<evidence type="ECO:0000256" key="13">
    <source>
        <dbReference type="ARBA" id="ARBA00034808"/>
    </source>
</evidence>
<evidence type="ECO:0000256" key="12">
    <source>
        <dbReference type="ARBA" id="ARBA00034617"/>
    </source>
</evidence>
<dbReference type="InterPro" id="IPR014017">
    <property type="entry name" value="DNA_helicase_UvrD-like_C"/>
</dbReference>
<organism evidence="18 19">
    <name type="scientific">Candidatus Curtissbacteria bacterium RIFCSPLOWO2_01_FULL_42_26</name>
    <dbReference type="NCBI Taxonomy" id="1797729"/>
    <lineage>
        <taxon>Bacteria</taxon>
        <taxon>Candidatus Curtissiibacteriota</taxon>
    </lineage>
</organism>
<dbReference type="PROSITE" id="PS51217">
    <property type="entry name" value="UVRD_HELICASE_CTER"/>
    <property type="match status" value="1"/>
</dbReference>
<evidence type="ECO:0000256" key="3">
    <source>
        <dbReference type="ARBA" id="ARBA00022741"/>
    </source>
</evidence>
<dbReference type="Pfam" id="PF12705">
    <property type="entry name" value="PDDEXK_1"/>
    <property type="match status" value="1"/>
</dbReference>
<dbReference type="EC" id="5.6.2.4" evidence="13"/>
<evidence type="ECO:0000256" key="7">
    <source>
        <dbReference type="ARBA" id="ARBA00022839"/>
    </source>
</evidence>
<comment type="catalytic activity">
    <reaction evidence="12">
        <text>Couples ATP hydrolysis with the unwinding of duplex DNA by translocating in the 3'-5' direction.</text>
        <dbReference type="EC" id="5.6.2.4"/>
    </reaction>
</comment>
<feature type="binding site" evidence="15">
    <location>
        <begin position="27"/>
        <end position="34"/>
    </location>
    <ligand>
        <name>ATP</name>
        <dbReference type="ChEBI" id="CHEBI:30616"/>
    </ligand>
</feature>
<dbReference type="InterPro" id="IPR013986">
    <property type="entry name" value="DExx_box_DNA_helicase_dom_sf"/>
</dbReference>
<dbReference type="Gene3D" id="3.90.320.10">
    <property type="match status" value="1"/>
</dbReference>
<evidence type="ECO:0000256" key="9">
    <source>
        <dbReference type="ARBA" id="ARBA00023125"/>
    </source>
</evidence>
<evidence type="ECO:0000259" key="17">
    <source>
        <dbReference type="PROSITE" id="PS51217"/>
    </source>
</evidence>
<dbReference type="GO" id="GO:0033202">
    <property type="term" value="C:DNA helicase complex"/>
    <property type="evidence" value="ECO:0007669"/>
    <property type="project" value="TreeGrafter"/>
</dbReference>
<proteinExistence type="inferred from homology"/>
<dbReference type="GO" id="GO:0003677">
    <property type="term" value="F:DNA binding"/>
    <property type="evidence" value="ECO:0007669"/>
    <property type="project" value="UniProtKB-KW"/>
</dbReference>
<dbReference type="InterPro" id="IPR011604">
    <property type="entry name" value="PDDEXK-like_dom_sf"/>
</dbReference>
<dbReference type="Pfam" id="PF00580">
    <property type="entry name" value="UvrD-helicase"/>
    <property type="match status" value="1"/>
</dbReference>
<accession>A0A1F5HVL9</accession>